<dbReference type="GO" id="GO:0005634">
    <property type="term" value="C:nucleus"/>
    <property type="evidence" value="ECO:0007669"/>
    <property type="project" value="UniProtKB-SubCell"/>
</dbReference>
<dbReference type="GO" id="GO:0005737">
    <property type="term" value="C:cytoplasm"/>
    <property type="evidence" value="ECO:0007669"/>
    <property type="project" value="UniProtKB-SubCell"/>
</dbReference>
<evidence type="ECO:0000256" key="1">
    <source>
        <dbReference type="ARBA" id="ARBA00004123"/>
    </source>
</evidence>
<evidence type="ECO:0000313" key="6">
    <source>
        <dbReference type="Proteomes" id="UP000015453"/>
    </source>
</evidence>
<dbReference type="PANTHER" id="PTHR31250">
    <property type="entry name" value="IQ DOMAIN-CONTAINING PROTEIN IQM3"/>
    <property type="match status" value="1"/>
</dbReference>
<feature type="non-terminal residue" evidence="5">
    <location>
        <position position="1"/>
    </location>
</feature>
<proteinExistence type="predicted"/>
<gene>
    <name evidence="5" type="ORF">M569_14652</name>
</gene>
<name>S8DKV3_9LAMI</name>
<evidence type="ECO:0000256" key="3">
    <source>
        <dbReference type="ARBA" id="ARBA00022490"/>
    </source>
</evidence>
<comment type="caution">
    <text evidence="5">The sequence shown here is derived from an EMBL/GenBank/DDBJ whole genome shotgun (WGS) entry which is preliminary data.</text>
</comment>
<dbReference type="PANTHER" id="PTHR31250:SF10">
    <property type="entry name" value="IQ DOMAIN-CONTAINING PROTEIN IQM3"/>
    <property type="match status" value="1"/>
</dbReference>
<protein>
    <submittedName>
        <fullName evidence="5">Uncharacterized protein</fullName>
    </submittedName>
</protein>
<accession>S8DKV3</accession>
<dbReference type="OrthoDB" id="7344096at2759"/>
<keyword evidence="4" id="KW-0539">Nucleus</keyword>
<feature type="non-terminal residue" evidence="5">
    <location>
        <position position="198"/>
    </location>
</feature>
<dbReference type="Proteomes" id="UP000015453">
    <property type="component" value="Unassembled WGS sequence"/>
</dbReference>
<comment type="subcellular location">
    <subcellularLocation>
        <location evidence="2">Cytoplasm</location>
    </subcellularLocation>
    <subcellularLocation>
        <location evidence="1">Nucleus</location>
    </subcellularLocation>
</comment>
<dbReference type="AlphaFoldDB" id="S8DKV3"/>
<evidence type="ECO:0000256" key="2">
    <source>
        <dbReference type="ARBA" id="ARBA00004496"/>
    </source>
</evidence>
<evidence type="ECO:0000313" key="5">
    <source>
        <dbReference type="EMBL" id="EPS60152.1"/>
    </source>
</evidence>
<dbReference type="EMBL" id="AUSU01007779">
    <property type="protein sequence ID" value="EPS60152.1"/>
    <property type="molecule type" value="Genomic_DNA"/>
</dbReference>
<dbReference type="InterPro" id="IPR044159">
    <property type="entry name" value="IQM"/>
</dbReference>
<sequence>WQVLDFARLNHSTISFFDFSKPETASSRWNRVSLIASKVGKGLSMDAGAQKLAFQHWIEAIDPRHRYGHCLHYYYEEWCSSRSGQPFFYWLDLGDGREVDLKECPRWKLRQQRIKYLGPNEREQYEYVVAEGKILHKLTGKMLDTMNPAGSKWIFVLSTDRKLYIGRKMKGSFHHSSFLAGGATLASGRVDAQNGVLK</sequence>
<evidence type="ECO:0000256" key="4">
    <source>
        <dbReference type="ARBA" id="ARBA00023242"/>
    </source>
</evidence>
<organism evidence="5 6">
    <name type="scientific">Genlisea aurea</name>
    <dbReference type="NCBI Taxonomy" id="192259"/>
    <lineage>
        <taxon>Eukaryota</taxon>
        <taxon>Viridiplantae</taxon>
        <taxon>Streptophyta</taxon>
        <taxon>Embryophyta</taxon>
        <taxon>Tracheophyta</taxon>
        <taxon>Spermatophyta</taxon>
        <taxon>Magnoliopsida</taxon>
        <taxon>eudicotyledons</taxon>
        <taxon>Gunneridae</taxon>
        <taxon>Pentapetalae</taxon>
        <taxon>asterids</taxon>
        <taxon>lamiids</taxon>
        <taxon>Lamiales</taxon>
        <taxon>Lentibulariaceae</taxon>
        <taxon>Genlisea</taxon>
    </lineage>
</organism>
<keyword evidence="6" id="KW-1185">Reference proteome</keyword>
<reference evidence="5 6" key="1">
    <citation type="journal article" date="2013" name="BMC Genomics">
        <title>The miniature genome of a carnivorous plant Genlisea aurea contains a low number of genes and short non-coding sequences.</title>
        <authorList>
            <person name="Leushkin E.V."/>
            <person name="Sutormin R.A."/>
            <person name="Nabieva E.R."/>
            <person name="Penin A.A."/>
            <person name="Kondrashov A.S."/>
            <person name="Logacheva M.D."/>
        </authorList>
    </citation>
    <scope>NUCLEOTIDE SEQUENCE [LARGE SCALE GENOMIC DNA]</scope>
</reference>
<keyword evidence="3" id="KW-0963">Cytoplasm</keyword>